<evidence type="ECO:0000256" key="1">
    <source>
        <dbReference type="ARBA" id="ARBA00004651"/>
    </source>
</evidence>
<feature type="transmembrane region" description="Helical" evidence="7">
    <location>
        <begin position="179"/>
        <end position="204"/>
    </location>
</feature>
<evidence type="ECO:0000256" key="2">
    <source>
        <dbReference type="ARBA" id="ARBA00022448"/>
    </source>
</evidence>
<dbReference type="PANTHER" id="PTHR43744:SF9">
    <property type="entry name" value="POLYGALACTURONAN_RHAMNOGALACTURONAN TRANSPORT SYSTEM PERMEASE PROTEIN YTCP"/>
    <property type="match status" value="1"/>
</dbReference>
<evidence type="ECO:0000256" key="4">
    <source>
        <dbReference type="ARBA" id="ARBA00022692"/>
    </source>
</evidence>
<dbReference type="InterPro" id="IPR035906">
    <property type="entry name" value="MetI-like_sf"/>
</dbReference>
<keyword evidence="5 7" id="KW-1133">Transmembrane helix</keyword>
<dbReference type="Gene3D" id="1.10.3720.10">
    <property type="entry name" value="MetI-like"/>
    <property type="match status" value="1"/>
</dbReference>
<dbReference type="Pfam" id="PF00528">
    <property type="entry name" value="BPD_transp_1"/>
    <property type="match status" value="1"/>
</dbReference>
<comment type="similarity">
    <text evidence="7">Belongs to the binding-protein-dependent transport system permease family.</text>
</comment>
<sequence>MTQRANPLIHVLLLLTSLVCLIPFWLVLVVSLTEEKTLLRYGYSFWPKKFDLTAYLYLIQDATPIVRAYGVSIVVTVVGVIISLAITSMLAYSISRSDFPLKGIFTFYVFLTLLFSGGLLPWYLVYTRFLHVQDTLWALIIPGLLSGFNVLIMRTFFANSIPPSLIESSQIDGASELRIYFSMILPLSLPVMATIGLFVTISYWNEWFTSLVFINNQDLYTMQYLLNKTLLNIQFLAQVTSVAGGQITTRPPLESIRMAMAMIAICPMALVFPFLQKYFVKGLTIGAVKG</sequence>
<evidence type="ECO:0000313" key="10">
    <source>
        <dbReference type="Proteomes" id="UP001649230"/>
    </source>
</evidence>
<evidence type="ECO:0000259" key="8">
    <source>
        <dbReference type="PROSITE" id="PS50928"/>
    </source>
</evidence>
<dbReference type="EMBL" id="CP090978">
    <property type="protein sequence ID" value="UJF31831.1"/>
    <property type="molecule type" value="Genomic_DNA"/>
</dbReference>
<dbReference type="Proteomes" id="UP001649230">
    <property type="component" value="Chromosome"/>
</dbReference>
<evidence type="ECO:0000256" key="6">
    <source>
        <dbReference type="ARBA" id="ARBA00023136"/>
    </source>
</evidence>
<dbReference type="CDD" id="cd06261">
    <property type="entry name" value="TM_PBP2"/>
    <property type="match status" value="1"/>
</dbReference>
<feature type="domain" description="ABC transmembrane type-1" evidence="8">
    <location>
        <begin position="69"/>
        <end position="275"/>
    </location>
</feature>
<keyword evidence="4 7" id="KW-0812">Transmembrane</keyword>
<dbReference type="InterPro" id="IPR000515">
    <property type="entry name" value="MetI-like"/>
</dbReference>
<organism evidence="9 10">
    <name type="scientific">Paenibacillus hexagrammi</name>
    <dbReference type="NCBI Taxonomy" id="2908839"/>
    <lineage>
        <taxon>Bacteria</taxon>
        <taxon>Bacillati</taxon>
        <taxon>Bacillota</taxon>
        <taxon>Bacilli</taxon>
        <taxon>Bacillales</taxon>
        <taxon>Paenibacillaceae</taxon>
        <taxon>Paenibacillus</taxon>
    </lineage>
</organism>
<comment type="subcellular location">
    <subcellularLocation>
        <location evidence="1 7">Cell membrane</location>
        <topology evidence="1 7">Multi-pass membrane protein</topology>
    </subcellularLocation>
</comment>
<feature type="transmembrane region" description="Helical" evidence="7">
    <location>
        <begin position="68"/>
        <end position="92"/>
    </location>
</feature>
<dbReference type="SUPFAM" id="SSF161098">
    <property type="entry name" value="MetI-like"/>
    <property type="match status" value="1"/>
</dbReference>
<reference evidence="9 10" key="1">
    <citation type="journal article" date="2024" name="Int. J. Syst. Evol. Microbiol.">
        <title>Paenibacillus hexagrammi sp. nov., a novel bacterium isolated from the gut content of Hexagrammos agrammus.</title>
        <authorList>
            <person name="Jung H.K."/>
            <person name="Kim D.G."/>
            <person name="Zin H."/>
            <person name="Park J."/>
            <person name="Jung H."/>
            <person name="Kim Y.O."/>
            <person name="Kong H.J."/>
            <person name="Kim J.W."/>
            <person name="Kim Y.S."/>
        </authorList>
    </citation>
    <scope>NUCLEOTIDE SEQUENCE [LARGE SCALE GENOMIC DNA]</scope>
    <source>
        <strain evidence="9 10">YPD9-1</strain>
    </source>
</reference>
<evidence type="ECO:0000256" key="7">
    <source>
        <dbReference type="RuleBase" id="RU363032"/>
    </source>
</evidence>
<keyword evidence="2 7" id="KW-0813">Transport</keyword>
<protein>
    <submittedName>
        <fullName evidence="9">Carbohydrate ABC transporter permease</fullName>
    </submittedName>
</protein>
<feature type="transmembrane region" description="Helical" evidence="7">
    <location>
        <begin position="136"/>
        <end position="158"/>
    </location>
</feature>
<keyword evidence="3" id="KW-1003">Cell membrane</keyword>
<keyword evidence="10" id="KW-1185">Reference proteome</keyword>
<dbReference type="RefSeq" id="WP_235118176.1">
    <property type="nucleotide sequence ID" value="NZ_CP090978.1"/>
</dbReference>
<gene>
    <name evidence="9" type="ORF">L0M14_18940</name>
</gene>
<dbReference type="PROSITE" id="PS50928">
    <property type="entry name" value="ABC_TM1"/>
    <property type="match status" value="1"/>
</dbReference>
<evidence type="ECO:0000256" key="5">
    <source>
        <dbReference type="ARBA" id="ARBA00022989"/>
    </source>
</evidence>
<feature type="transmembrane region" description="Helical" evidence="7">
    <location>
        <begin position="12"/>
        <end position="32"/>
    </location>
</feature>
<evidence type="ECO:0000256" key="3">
    <source>
        <dbReference type="ARBA" id="ARBA00022475"/>
    </source>
</evidence>
<evidence type="ECO:0000313" key="9">
    <source>
        <dbReference type="EMBL" id="UJF31831.1"/>
    </source>
</evidence>
<proteinExistence type="inferred from homology"/>
<keyword evidence="6 7" id="KW-0472">Membrane</keyword>
<feature type="transmembrane region" description="Helical" evidence="7">
    <location>
        <begin position="256"/>
        <end position="275"/>
    </location>
</feature>
<dbReference type="PANTHER" id="PTHR43744">
    <property type="entry name" value="ABC TRANSPORTER PERMEASE PROTEIN MG189-RELATED-RELATED"/>
    <property type="match status" value="1"/>
</dbReference>
<feature type="transmembrane region" description="Helical" evidence="7">
    <location>
        <begin position="104"/>
        <end position="124"/>
    </location>
</feature>
<accession>A0ABY3SF65</accession>
<name>A0ABY3SF65_9BACL</name>